<evidence type="ECO:0000313" key="1">
    <source>
        <dbReference type="EMBL" id="KAL0411336.1"/>
    </source>
</evidence>
<sequence>MAFHVACPITCRRICFCALGFPGRLRSEKGKNDFLEEVARVEQFLNDPWLIKARENATVQVKVPKVVVSQAPPPPPPQFAAAVLVGGEEDEAAAMAAASAQVKRVALQKQAAAASMVAEDYARRFESGDLAVSVSLVVQFKLTLCLSLLFKVLVFCLWSVMFEHV</sequence>
<dbReference type="AlphaFoldDB" id="A0AAW2U215"/>
<reference evidence="1" key="2">
    <citation type="journal article" date="2024" name="Plant">
        <title>Genomic evolution and insights into agronomic trait innovations of Sesamum species.</title>
        <authorList>
            <person name="Miao H."/>
            <person name="Wang L."/>
            <person name="Qu L."/>
            <person name="Liu H."/>
            <person name="Sun Y."/>
            <person name="Le M."/>
            <person name="Wang Q."/>
            <person name="Wei S."/>
            <person name="Zheng Y."/>
            <person name="Lin W."/>
            <person name="Duan Y."/>
            <person name="Cao H."/>
            <person name="Xiong S."/>
            <person name="Wang X."/>
            <person name="Wei L."/>
            <person name="Li C."/>
            <person name="Ma Q."/>
            <person name="Ju M."/>
            <person name="Zhao R."/>
            <person name="Li G."/>
            <person name="Mu C."/>
            <person name="Tian Q."/>
            <person name="Mei H."/>
            <person name="Zhang T."/>
            <person name="Gao T."/>
            <person name="Zhang H."/>
        </authorList>
    </citation>
    <scope>NUCLEOTIDE SEQUENCE</scope>
    <source>
        <strain evidence="1">KEN1</strain>
    </source>
</reference>
<dbReference type="EMBL" id="JACGWN010000013">
    <property type="protein sequence ID" value="KAL0411336.1"/>
    <property type="molecule type" value="Genomic_DNA"/>
</dbReference>
<gene>
    <name evidence="1" type="ORF">Slati_3723300</name>
</gene>
<organism evidence="1">
    <name type="scientific">Sesamum latifolium</name>
    <dbReference type="NCBI Taxonomy" id="2727402"/>
    <lineage>
        <taxon>Eukaryota</taxon>
        <taxon>Viridiplantae</taxon>
        <taxon>Streptophyta</taxon>
        <taxon>Embryophyta</taxon>
        <taxon>Tracheophyta</taxon>
        <taxon>Spermatophyta</taxon>
        <taxon>Magnoliopsida</taxon>
        <taxon>eudicotyledons</taxon>
        <taxon>Gunneridae</taxon>
        <taxon>Pentapetalae</taxon>
        <taxon>asterids</taxon>
        <taxon>lamiids</taxon>
        <taxon>Lamiales</taxon>
        <taxon>Pedaliaceae</taxon>
        <taxon>Sesamum</taxon>
    </lineage>
</organism>
<reference evidence="1" key="1">
    <citation type="submission" date="2020-06" db="EMBL/GenBank/DDBJ databases">
        <authorList>
            <person name="Li T."/>
            <person name="Hu X."/>
            <person name="Zhang T."/>
            <person name="Song X."/>
            <person name="Zhang H."/>
            <person name="Dai N."/>
            <person name="Sheng W."/>
            <person name="Hou X."/>
            <person name="Wei L."/>
        </authorList>
    </citation>
    <scope>NUCLEOTIDE SEQUENCE</scope>
    <source>
        <strain evidence="1">KEN1</strain>
        <tissue evidence="1">Leaf</tissue>
    </source>
</reference>
<name>A0AAW2U215_9LAMI</name>
<comment type="caution">
    <text evidence="1">The sequence shown here is derived from an EMBL/GenBank/DDBJ whole genome shotgun (WGS) entry which is preliminary data.</text>
</comment>
<accession>A0AAW2U215</accession>
<protein>
    <submittedName>
        <fullName evidence="1">Uncharacterized protein</fullName>
    </submittedName>
</protein>
<proteinExistence type="predicted"/>